<evidence type="ECO:0000256" key="1">
    <source>
        <dbReference type="SAM" id="SignalP"/>
    </source>
</evidence>
<feature type="domain" description="DUF5723" evidence="2">
    <location>
        <begin position="51"/>
        <end position="427"/>
    </location>
</feature>
<name>A0A831PLT2_9BACT</name>
<dbReference type="Pfam" id="PF18990">
    <property type="entry name" value="DUF5723"/>
    <property type="match status" value="1"/>
</dbReference>
<dbReference type="EMBL" id="DSDK01000838">
    <property type="protein sequence ID" value="HDR52895.1"/>
    <property type="molecule type" value="Genomic_DNA"/>
</dbReference>
<dbReference type="AlphaFoldDB" id="A0A831PLT2"/>
<proteinExistence type="predicted"/>
<reference evidence="3" key="1">
    <citation type="journal article" date="2020" name="mSystems">
        <title>Genome- and Community-Level Interaction Insights into Carbon Utilization and Element Cycling Functions of Hydrothermarchaeota in Hydrothermal Sediment.</title>
        <authorList>
            <person name="Zhou Z."/>
            <person name="Liu Y."/>
            <person name="Xu W."/>
            <person name="Pan J."/>
            <person name="Luo Z.H."/>
            <person name="Li M."/>
        </authorList>
    </citation>
    <scope>NUCLEOTIDE SEQUENCE [LARGE SCALE GENOMIC DNA]</scope>
    <source>
        <strain evidence="3">SpSt-1217</strain>
    </source>
</reference>
<evidence type="ECO:0000313" key="3">
    <source>
        <dbReference type="EMBL" id="HDR52895.1"/>
    </source>
</evidence>
<dbReference type="InterPro" id="IPR043781">
    <property type="entry name" value="DUF5723"/>
</dbReference>
<dbReference type="Proteomes" id="UP000886047">
    <property type="component" value="Unassembled WGS sequence"/>
</dbReference>
<feature type="signal peptide" evidence="1">
    <location>
        <begin position="1"/>
        <end position="25"/>
    </location>
</feature>
<evidence type="ECO:0000259" key="2">
    <source>
        <dbReference type="Pfam" id="PF18990"/>
    </source>
</evidence>
<keyword evidence="1" id="KW-0732">Signal</keyword>
<accession>A0A831PLT2</accession>
<gene>
    <name evidence="3" type="ORF">ENN90_14955</name>
</gene>
<protein>
    <recommendedName>
        <fullName evidence="2">DUF5723 domain-containing protein</fullName>
    </recommendedName>
</protein>
<organism evidence="3">
    <name type="scientific">Mariniphaga anaerophila</name>
    <dbReference type="NCBI Taxonomy" id="1484053"/>
    <lineage>
        <taxon>Bacteria</taxon>
        <taxon>Pseudomonadati</taxon>
        <taxon>Bacteroidota</taxon>
        <taxon>Bacteroidia</taxon>
        <taxon>Marinilabiliales</taxon>
        <taxon>Prolixibacteraceae</taxon>
        <taxon>Mariniphaga</taxon>
    </lineage>
</organism>
<sequence>MLGLIKRTGFALVAFCLSVPAGMMAQETAALYHFSGLPQSAFVNPAIHNTTGKLVIGMPLFSGVYGTWNSSVPLNSLFSRGFSYSFSRFYNALGEQGSARANAGVTVFYASLKHQDYTFSLSVSERGFGAGQFDREIVRFIRDGTLEFFGKNEDLGTASFFFRHYRELAPGISKQIWEGLDIGIRPKVLFGKLNFEMEEMHLSVESPGDNDKMFLKPEGSFKLSGPFNHKLDTVFRFSSFTAGVSPGDYFFQLRNLGVGVDFGMVYRPNKFAEWSFSITDAGLIGFRHNSFDTEFTRPVIYSENRPYQSHAPDEDFYLEPREALKAFGDSVSYIIDVNDAEKRNYSALPMKIHAAAKFRFSENTTLGASNQVTLFSNKTQNSFTPFVETFFFPNLGMYGSLTLMNFSAVLPGFGLTYTGDFLQFYLAGNNISGIFQPASAKHVNLCLGINFLFKTK</sequence>
<comment type="caution">
    <text evidence="3">The sequence shown here is derived from an EMBL/GenBank/DDBJ whole genome shotgun (WGS) entry which is preliminary data.</text>
</comment>
<feature type="chain" id="PRO_5032670265" description="DUF5723 domain-containing protein" evidence="1">
    <location>
        <begin position="26"/>
        <end position="456"/>
    </location>
</feature>